<dbReference type="Proteomes" id="UP000677515">
    <property type="component" value="Chromosome"/>
</dbReference>
<protein>
    <recommendedName>
        <fullName evidence="3">KTSC domain-containing protein</fullName>
    </recommendedName>
</protein>
<reference evidence="1 2" key="1">
    <citation type="submission" date="2021-01" db="EMBL/GenBank/DDBJ databases">
        <title>Complete genome sequence of Erwinia rhapontici MAFF 311153.</title>
        <authorList>
            <person name="Morohoshi T."/>
            <person name="Someya N."/>
        </authorList>
    </citation>
    <scope>NUCLEOTIDE SEQUENCE [LARGE SCALE GENOMIC DNA]</scope>
    <source>
        <strain evidence="1 2">MAFF 311153</strain>
    </source>
</reference>
<keyword evidence="2" id="KW-1185">Reference proteome</keyword>
<evidence type="ECO:0008006" key="3">
    <source>
        <dbReference type="Google" id="ProtNLM"/>
    </source>
</evidence>
<proteinExistence type="predicted"/>
<name>A0ABN6DNG0_ERWRD</name>
<dbReference type="EMBL" id="AP024329">
    <property type="protein sequence ID" value="BCQ35105.1"/>
    <property type="molecule type" value="Genomic_DNA"/>
</dbReference>
<evidence type="ECO:0000313" key="2">
    <source>
        <dbReference type="Proteomes" id="UP000677515"/>
    </source>
</evidence>
<organism evidence="1 2">
    <name type="scientific">Erwinia rhapontici</name>
    <name type="common">Pectobacterium rhapontici</name>
    <dbReference type="NCBI Taxonomy" id="55212"/>
    <lineage>
        <taxon>Bacteria</taxon>
        <taxon>Pseudomonadati</taxon>
        <taxon>Pseudomonadota</taxon>
        <taxon>Gammaproteobacteria</taxon>
        <taxon>Enterobacterales</taxon>
        <taxon>Erwiniaceae</taxon>
        <taxon>Erwinia</taxon>
    </lineage>
</organism>
<accession>A0ABN6DNG0</accession>
<sequence length="30" mass="3307">MTSSLFNSPGAIALMQFDDGRAIEFRMSGR</sequence>
<evidence type="ECO:0000313" key="1">
    <source>
        <dbReference type="EMBL" id="BCQ35105.1"/>
    </source>
</evidence>
<gene>
    <name evidence="1" type="ORF">ERHA53_24480</name>
</gene>